<name>A0A8H5B4M9_9AGAR</name>
<protein>
    <recommendedName>
        <fullName evidence="3">Fungal-type protein kinase domain-containing protein</fullName>
    </recommendedName>
</protein>
<evidence type="ECO:0000313" key="4">
    <source>
        <dbReference type="EMBL" id="KAF5316186.1"/>
    </source>
</evidence>
<dbReference type="AlphaFoldDB" id="A0A8H5B4M9"/>
<keyword evidence="2" id="KW-0732">Signal</keyword>
<evidence type="ECO:0000259" key="3">
    <source>
        <dbReference type="Pfam" id="PF17667"/>
    </source>
</evidence>
<evidence type="ECO:0000256" key="2">
    <source>
        <dbReference type="SAM" id="SignalP"/>
    </source>
</evidence>
<feature type="region of interest" description="Disordered" evidence="1">
    <location>
        <begin position="1090"/>
        <end position="1121"/>
    </location>
</feature>
<feature type="domain" description="Fungal-type protein kinase" evidence="3">
    <location>
        <begin position="505"/>
        <end position="969"/>
    </location>
</feature>
<feature type="region of interest" description="Disordered" evidence="1">
    <location>
        <begin position="91"/>
        <end position="112"/>
    </location>
</feature>
<organism evidence="4 5">
    <name type="scientific">Psilocybe cf. subviscida</name>
    <dbReference type="NCBI Taxonomy" id="2480587"/>
    <lineage>
        <taxon>Eukaryota</taxon>
        <taxon>Fungi</taxon>
        <taxon>Dikarya</taxon>
        <taxon>Basidiomycota</taxon>
        <taxon>Agaricomycotina</taxon>
        <taxon>Agaricomycetes</taxon>
        <taxon>Agaricomycetidae</taxon>
        <taxon>Agaricales</taxon>
        <taxon>Agaricineae</taxon>
        <taxon>Strophariaceae</taxon>
        <taxon>Psilocybe</taxon>
    </lineage>
</organism>
<dbReference type="EMBL" id="JAACJJ010000042">
    <property type="protein sequence ID" value="KAF5316186.1"/>
    <property type="molecule type" value="Genomic_DNA"/>
</dbReference>
<dbReference type="Proteomes" id="UP000567179">
    <property type="component" value="Unassembled WGS sequence"/>
</dbReference>
<dbReference type="OrthoDB" id="312874at2759"/>
<dbReference type="Pfam" id="PF17667">
    <property type="entry name" value="Pkinase_fungal"/>
    <property type="match status" value="1"/>
</dbReference>
<sequence>MRLVLLISATLTTVFSAPIIPRDYTSIAEHTSHNTAHRVNEGTLVSEHVHHVDNKPVPHAFVDIYPRAPDPSRGATKVAKAAAKAARVEKAAAKGKVAPKRPSNPKRPDNAKITFGDAARAKLDELGIHGKDRKKVKEYHKNIVKQDMAKHGAASARVFHLAHTGGTDPNERNHLTVGYFKPPVGGKPGEQIKSPWAQKYEHDNPGKTTKGLFHVYPEDQKHKTPVPPAWSHATAASDARKHAEAAAAAAHAEAEHKAKQERVSQEKAAAPGGKGSEGSEENGSFFYRQRATPRPFSPGERLASESQVDSAIWSEGQGHWPWNAIIVDATPHGLKEQAEDRPTDEIRAAIGREMNKETLLCPIDKFLEHYGPTPDINSKDVMKCKKHLVKSGLLEQITENKFRWRDFKYDPSQYRDNTEQRVFEDLKPIVDEINKYAKAQGKRGNMYNFEMVPHKYLEAEIAGTNHKMDGCMVDPEYKTGKLPVRFIILPHEYKKRRHPDDQRIITIEDIQMSVWYFSRSHSMKAISFDWVDTDIDTFIHVILSFAYASPEQLGVDPTVHLAPRDLNAKPGTDASAQHYIYQCPIAEDPNAEGRSRRSAPKFKYFKTVHIIKEMRPYNISGRHTRIWKVVEVKGPNTNETVTGEYLVLKDVWLDVSRPTEAENMDSIFKAIEELIENSKAAWGDDWKDRLVTEDKRFAELDDSTKQQLQHFLTDQNYKSLFLTKLYAWNGATSKKLLPNFAFNSARGVKIFPDITEVKYAIPSHSARTNYSQGPVVAGTGHVARRQYAPKQQSRFVYKEVCQDLDTVGTLGNLMDLINQALHALRILFCAKWVHRDISSNNLLAFDGNGTWKIKLSDLEFSETLTHTEYRSDPRTGTPYFMPIEIMTRNYLLDYLLAPTKAKPASTLASQLKLKEGTSEYERMKAFKRIGDHESLPPDANLDAIPEPNSTVRYNFQHDLESIWWIVLYFITARVPHQPSRDMAQDIFQSSLMASPRRTACFFTAFDRSGLAQQLHPDLKDTFSVFIETLRGAMFEEYQIRGVFGQLQLPHAYAGIHATFANEFAELLANNENDWKQIPILPSSALSSTGAVETIAGTKRGRDEGDIEDEDSANKKHRQERN</sequence>
<reference evidence="4 5" key="1">
    <citation type="journal article" date="2020" name="ISME J.">
        <title>Uncovering the hidden diversity of litter-decomposition mechanisms in mushroom-forming fungi.</title>
        <authorList>
            <person name="Floudas D."/>
            <person name="Bentzer J."/>
            <person name="Ahren D."/>
            <person name="Johansson T."/>
            <person name="Persson P."/>
            <person name="Tunlid A."/>
        </authorList>
    </citation>
    <scope>NUCLEOTIDE SEQUENCE [LARGE SCALE GENOMIC DNA]</scope>
    <source>
        <strain evidence="4 5">CBS 101986</strain>
    </source>
</reference>
<keyword evidence="5" id="KW-1185">Reference proteome</keyword>
<dbReference type="PANTHER" id="PTHR38248:SF2">
    <property type="entry name" value="FUNK1 11"/>
    <property type="match status" value="1"/>
</dbReference>
<dbReference type="Gene3D" id="1.10.510.10">
    <property type="entry name" value="Transferase(Phosphotransferase) domain 1"/>
    <property type="match status" value="1"/>
</dbReference>
<gene>
    <name evidence="4" type="ORF">D9619_006089</name>
</gene>
<dbReference type="PANTHER" id="PTHR38248">
    <property type="entry name" value="FUNK1 6"/>
    <property type="match status" value="1"/>
</dbReference>
<feature type="region of interest" description="Disordered" evidence="1">
    <location>
        <begin position="219"/>
        <end position="283"/>
    </location>
</feature>
<feature type="compositionally biased region" description="Basic and acidic residues" evidence="1">
    <location>
        <begin position="252"/>
        <end position="265"/>
    </location>
</feature>
<dbReference type="InterPro" id="IPR040976">
    <property type="entry name" value="Pkinase_fungal"/>
</dbReference>
<dbReference type="InterPro" id="IPR011009">
    <property type="entry name" value="Kinase-like_dom_sf"/>
</dbReference>
<feature type="chain" id="PRO_5034000406" description="Fungal-type protein kinase domain-containing protein" evidence="2">
    <location>
        <begin position="17"/>
        <end position="1121"/>
    </location>
</feature>
<comment type="caution">
    <text evidence="4">The sequence shown here is derived from an EMBL/GenBank/DDBJ whole genome shotgun (WGS) entry which is preliminary data.</text>
</comment>
<proteinExistence type="predicted"/>
<accession>A0A8H5B4M9</accession>
<evidence type="ECO:0000313" key="5">
    <source>
        <dbReference type="Proteomes" id="UP000567179"/>
    </source>
</evidence>
<dbReference type="SUPFAM" id="SSF56112">
    <property type="entry name" value="Protein kinase-like (PK-like)"/>
    <property type="match status" value="1"/>
</dbReference>
<evidence type="ECO:0000256" key="1">
    <source>
        <dbReference type="SAM" id="MobiDB-lite"/>
    </source>
</evidence>
<feature type="signal peptide" evidence="2">
    <location>
        <begin position="1"/>
        <end position="16"/>
    </location>
</feature>